<feature type="compositionally biased region" description="Polar residues" evidence="5">
    <location>
        <begin position="50"/>
        <end position="64"/>
    </location>
</feature>
<evidence type="ECO:0000256" key="3">
    <source>
        <dbReference type="ARBA" id="ARBA00023055"/>
    </source>
</evidence>
<feature type="compositionally biased region" description="Polar residues" evidence="5">
    <location>
        <begin position="597"/>
        <end position="610"/>
    </location>
</feature>
<dbReference type="InterPro" id="IPR011993">
    <property type="entry name" value="PH-like_dom_sf"/>
</dbReference>
<feature type="region of interest" description="Disordered" evidence="5">
    <location>
        <begin position="548"/>
        <end position="644"/>
    </location>
</feature>
<dbReference type="InterPro" id="IPR000648">
    <property type="entry name" value="Oxysterol-bd"/>
</dbReference>
<evidence type="ECO:0000259" key="6">
    <source>
        <dbReference type="PROSITE" id="PS50003"/>
    </source>
</evidence>
<dbReference type="InterPro" id="IPR001849">
    <property type="entry name" value="PH_domain"/>
</dbReference>
<dbReference type="GO" id="GO:0005829">
    <property type="term" value="C:cytosol"/>
    <property type="evidence" value="ECO:0007669"/>
    <property type="project" value="TreeGrafter"/>
</dbReference>
<feature type="compositionally biased region" description="Polar residues" evidence="5">
    <location>
        <begin position="482"/>
        <end position="492"/>
    </location>
</feature>
<organism evidence="8 9">
    <name type="scientific">Lecanosticta acicola</name>
    <dbReference type="NCBI Taxonomy" id="111012"/>
    <lineage>
        <taxon>Eukaryota</taxon>
        <taxon>Fungi</taxon>
        <taxon>Dikarya</taxon>
        <taxon>Ascomycota</taxon>
        <taxon>Pezizomycotina</taxon>
        <taxon>Dothideomycetes</taxon>
        <taxon>Dothideomycetidae</taxon>
        <taxon>Mycosphaerellales</taxon>
        <taxon>Mycosphaerellaceae</taxon>
        <taxon>Lecanosticta</taxon>
    </lineage>
</organism>
<dbReference type="Proteomes" id="UP001296104">
    <property type="component" value="Unassembled WGS sequence"/>
</dbReference>
<keyword evidence="2" id="KW-0813">Transport</keyword>
<feature type="domain" description="PH" evidence="6">
    <location>
        <begin position="229"/>
        <end position="323"/>
    </location>
</feature>
<feature type="compositionally biased region" description="Polar residues" evidence="5">
    <location>
        <begin position="397"/>
        <end position="414"/>
    </location>
</feature>
<dbReference type="Gene3D" id="3.30.70.3490">
    <property type="match status" value="1"/>
</dbReference>
<dbReference type="GO" id="GO:0005886">
    <property type="term" value="C:plasma membrane"/>
    <property type="evidence" value="ECO:0007669"/>
    <property type="project" value="TreeGrafter"/>
</dbReference>
<dbReference type="Pfam" id="PF01237">
    <property type="entry name" value="Oxysterol_BP"/>
    <property type="match status" value="1"/>
</dbReference>
<feature type="domain" description="GOLD" evidence="7">
    <location>
        <begin position="1"/>
        <end position="154"/>
    </location>
</feature>
<feature type="region of interest" description="Disordered" evidence="5">
    <location>
        <begin position="322"/>
        <end position="358"/>
    </location>
</feature>
<dbReference type="InterPro" id="IPR037239">
    <property type="entry name" value="OSBP_sf"/>
</dbReference>
<dbReference type="AlphaFoldDB" id="A0AAI8YWG1"/>
<name>A0AAI8YWG1_9PEZI</name>
<gene>
    <name evidence="8" type="ORF">LECACI_7A003250</name>
</gene>
<reference evidence="8" key="1">
    <citation type="submission" date="2023-11" db="EMBL/GenBank/DDBJ databases">
        <authorList>
            <person name="Alioto T."/>
            <person name="Alioto T."/>
            <person name="Gomez Garrido J."/>
        </authorList>
    </citation>
    <scope>NUCLEOTIDE SEQUENCE</scope>
</reference>
<sequence>MAGIEHIEVHSKSYLVRWIQVPEHHSISWSLQPNKKSINFGVFKHPGTKNGVSPNLPTQETVESAAQIPGTPATDGDARPPKPNRRASVTESNVVEKLQSIGMKSVAWQGRCDADKVTMGRYDVPDGESGTYGLVFDNTFSKQTSKNVTFVLMTHLRNAAPKSGHHLHYTSANSGSTGGAIGKGYSPSLRPVTDSDESLPQNLHRGVLEDPRPASKGGHGAESKGIEGASFYTGILYKRKRKKGQGFAKRFFSLDFTSSTLSYYRNRHSSALRGAIPLSLAAVGVNEKSREFSVDSGAEVWHLKAVNKKDFEGWRNALERASAQATNTSGSVTPSRSLDDFPAPKPTNPREEREWERVEQLVSKVAGTRDAVRGLAKDTDPRYSHGSNGAGLGLIQSRGSSGDPSPTSYDSASSYFPEADERGSVQSKRPFWKRTASAERSPSALFRRSVSAQLAVPSPAMAGGPTSSGSGSLSISKRPSFSAPTTHPSQADSDVHERCMALLRDLDSVVANFSALIAESKARRNPPLPTTSSRLSLDSVDDQEFFDAEVGEDGPSQLLNIRRSSELNDGRQEERLLDDESDSDSDSEAGDGREGTTIFSPSRKTSQSPLFPTKPESLAPLPLPPAKRRTTVTPPKQSPPSFIGFLRKNAGKDLSTISMPVTANEPTSLLQRLAETLEYSQLLDAAAGASLPAERLMYIAAFAVSYYSNNRVKERAIRKPFNPMLGETFELVREDLGFRFVAEKVSHHPVRLACQAESLNNGGWCYAQSPSPVQKFWGKSVELNNDGRARVVLHAAGEHYSWSQATCFLRNVIAGEKYVEPVQTMTVQNETNGMRAVATFKSGGMFSGRSEDVSVQLLDKDSPLTIGLTGKWTESLKRTDTGGIVWAAGSLVLDAPKVYGFTTFAAALNQITEVEQGHLPPTDSRLRPDQQALEDGDVDKAEALKARLEERQRARRKVMESHGQTWKPQFFEKVAAGAVESNTDPDEEVWILKQGAEYWKKRATADWSGVQEVFEI</sequence>
<dbReference type="GO" id="GO:0035621">
    <property type="term" value="P:ER to Golgi ceramide transport"/>
    <property type="evidence" value="ECO:0007669"/>
    <property type="project" value="TreeGrafter"/>
</dbReference>
<protein>
    <submittedName>
        <fullName evidence="8">Related to oxysterol binding (Osh3)</fullName>
    </submittedName>
</protein>
<dbReference type="PROSITE" id="PS50003">
    <property type="entry name" value="PH_DOMAIN"/>
    <property type="match status" value="1"/>
</dbReference>
<evidence type="ECO:0000256" key="4">
    <source>
        <dbReference type="ARBA" id="ARBA00023121"/>
    </source>
</evidence>
<feature type="compositionally biased region" description="Basic and acidic residues" evidence="5">
    <location>
        <begin position="348"/>
        <end position="358"/>
    </location>
</feature>
<feature type="compositionally biased region" description="Basic and acidic residues" evidence="5">
    <location>
        <begin position="563"/>
        <end position="575"/>
    </location>
</feature>
<dbReference type="SUPFAM" id="SSF144000">
    <property type="entry name" value="Oxysterol-binding protein-like"/>
    <property type="match status" value="1"/>
</dbReference>
<dbReference type="GO" id="GO:0032541">
    <property type="term" value="C:cortical endoplasmic reticulum"/>
    <property type="evidence" value="ECO:0007669"/>
    <property type="project" value="TreeGrafter"/>
</dbReference>
<dbReference type="InterPro" id="IPR036598">
    <property type="entry name" value="GOLD_dom_sf"/>
</dbReference>
<feature type="region of interest" description="Disordered" evidence="5">
    <location>
        <begin position="372"/>
        <end position="444"/>
    </location>
</feature>
<dbReference type="GO" id="GO:0006897">
    <property type="term" value="P:endocytosis"/>
    <property type="evidence" value="ECO:0007669"/>
    <property type="project" value="TreeGrafter"/>
</dbReference>
<dbReference type="GO" id="GO:0006887">
    <property type="term" value="P:exocytosis"/>
    <property type="evidence" value="ECO:0007669"/>
    <property type="project" value="TreeGrafter"/>
</dbReference>
<dbReference type="GO" id="GO:0032934">
    <property type="term" value="F:sterol binding"/>
    <property type="evidence" value="ECO:0007669"/>
    <property type="project" value="TreeGrafter"/>
</dbReference>
<feature type="compositionally biased region" description="Basic and acidic residues" evidence="5">
    <location>
        <begin position="206"/>
        <end position="223"/>
    </location>
</feature>
<dbReference type="Pfam" id="PF15409">
    <property type="entry name" value="PH_8"/>
    <property type="match status" value="1"/>
</dbReference>
<keyword evidence="9" id="KW-1185">Reference proteome</keyword>
<keyword evidence="4" id="KW-0446">Lipid-binding</keyword>
<dbReference type="PANTHER" id="PTHR10972:SF203">
    <property type="entry name" value="OXYSTEROL-BINDING PROTEIN HOMOLOG 3"/>
    <property type="match status" value="1"/>
</dbReference>
<feature type="compositionally biased region" description="Polar residues" evidence="5">
    <location>
        <begin position="323"/>
        <end position="336"/>
    </location>
</feature>
<dbReference type="InterPro" id="IPR009038">
    <property type="entry name" value="GOLD_dom"/>
</dbReference>
<dbReference type="GO" id="GO:0097038">
    <property type="term" value="C:perinuclear endoplasmic reticulum"/>
    <property type="evidence" value="ECO:0007669"/>
    <property type="project" value="TreeGrafter"/>
</dbReference>
<accession>A0AAI8YWG1</accession>
<dbReference type="PANTHER" id="PTHR10972">
    <property type="entry name" value="OXYSTEROL-BINDING PROTEIN-RELATED"/>
    <property type="match status" value="1"/>
</dbReference>
<comment type="caution">
    <text evidence="8">The sequence shown here is derived from an EMBL/GenBank/DDBJ whole genome shotgun (WGS) entry which is preliminary data.</text>
</comment>
<comment type="similarity">
    <text evidence="1">Belongs to the OSBP family.</text>
</comment>
<evidence type="ECO:0000256" key="2">
    <source>
        <dbReference type="ARBA" id="ARBA00022448"/>
    </source>
</evidence>
<dbReference type="GO" id="GO:0120009">
    <property type="term" value="P:intermembrane lipid transfer"/>
    <property type="evidence" value="ECO:0007669"/>
    <property type="project" value="UniProtKB-ARBA"/>
</dbReference>
<feature type="compositionally biased region" description="Acidic residues" evidence="5">
    <location>
        <begin position="576"/>
        <end position="589"/>
    </location>
</feature>
<dbReference type="Gene3D" id="2.40.160.120">
    <property type="match status" value="1"/>
</dbReference>
<evidence type="ECO:0000313" key="9">
    <source>
        <dbReference type="Proteomes" id="UP001296104"/>
    </source>
</evidence>
<dbReference type="Gene3D" id="2.60.120.680">
    <property type="entry name" value="GOLD domain"/>
    <property type="match status" value="1"/>
</dbReference>
<keyword evidence="3" id="KW-0445">Lipid transport</keyword>
<dbReference type="PROSITE" id="PS50866">
    <property type="entry name" value="GOLD"/>
    <property type="match status" value="1"/>
</dbReference>
<feature type="region of interest" description="Disordered" evidence="5">
    <location>
        <begin position="457"/>
        <end position="494"/>
    </location>
</feature>
<dbReference type="FunFam" id="2.40.160.120:FF:000001">
    <property type="entry name" value="Oxysterol-binding protein"/>
    <property type="match status" value="1"/>
</dbReference>
<dbReference type="SUPFAM" id="SSF50729">
    <property type="entry name" value="PH domain-like"/>
    <property type="match status" value="1"/>
</dbReference>
<dbReference type="InterPro" id="IPR041680">
    <property type="entry name" value="PH_8"/>
</dbReference>
<dbReference type="CDD" id="cd13289">
    <property type="entry name" value="PH_Osh3p_yeast"/>
    <property type="match status" value="1"/>
</dbReference>
<dbReference type="GO" id="GO:0030011">
    <property type="term" value="P:maintenance of cell polarity"/>
    <property type="evidence" value="ECO:0007669"/>
    <property type="project" value="TreeGrafter"/>
</dbReference>
<dbReference type="EMBL" id="CAVMBE010000015">
    <property type="protein sequence ID" value="CAK3949883.1"/>
    <property type="molecule type" value="Genomic_DNA"/>
</dbReference>
<feature type="compositionally biased region" description="Low complexity" evidence="5">
    <location>
        <begin position="457"/>
        <end position="480"/>
    </location>
</feature>
<evidence type="ECO:0000259" key="7">
    <source>
        <dbReference type="PROSITE" id="PS50866"/>
    </source>
</evidence>
<dbReference type="Gene3D" id="2.30.29.30">
    <property type="entry name" value="Pleckstrin-homology domain (PH domain)/Phosphotyrosine-binding domain (PTB)"/>
    <property type="match status" value="1"/>
</dbReference>
<proteinExistence type="inferred from homology"/>
<feature type="compositionally biased region" description="Basic and acidic residues" evidence="5">
    <location>
        <begin position="372"/>
        <end position="383"/>
    </location>
</feature>
<feature type="region of interest" description="Disordered" evidence="5">
    <location>
        <begin position="47"/>
        <end position="91"/>
    </location>
</feature>
<evidence type="ECO:0000313" key="8">
    <source>
        <dbReference type="EMBL" id="CAK3949883.1"/>
    </source>
</evidence>
<dbReference type="FunFam" id="2.30.29.30:FF:000369">
    <property type="entry name" value="Oxysterol binding protein"/>
    <property type="match status" value="1"/>
</dbReference>
<dbReference type="GO" id="GO:0034727">
    <property type="term" value="P:piecemeal microautophagy of the nucleus"/>
    <property type="evidence" value="ECO:0007669"/>
    <property type="project" value="TreeGrafter"/>
</dbReference>
<dbReference type="SUPFAM" id="SSF101576">
    <property type="entry name" value="Supernatant protein factor (SPF), C-terminal domain"/>
    <property type="match status" value="1"/>
</dbReference>
<evidence type="ECO:0000256" key="5">
    <source>
        <dbReference type="SAM" id="MobiDB-lite"/>
    </source>
</evidence>
<evidence type="ECO:0000256" key="1">
    <source>
        <dbReference type="ARBA" id="ARBA00008842"/>
    </source>
</evidence>
<feature type="region of interest" description="Disordered" evidence="5">
    <location>
        <begin position="163"/>
        <end position="223"/>
    </location>
</feature>
<dbReference type="SMART" id="SM00233">
    <property type="entry name" value="PH"/>
    <property type="match status" value="1"/>
</dbReference>